<dbReference type="SUPFAM" id="SSF56300">
    <property type="entry name" value="Metallo-dependent phosphatases"/>
    <property type="match status" value="1"/>
</dbReference>
<evidence type="ECO:0000313" key="4">
    <source>
        <dbReference type="EMBL" id="MEU8133491.1"/>
    </source>
</evidence>
<keyword evidence="5" id="KW-1185">Reference proteome</keyword>
<dbReference type="InterPro" id="IPR052900">
    <property type="entry name" value="Phospholipid_Metab_Enz"/>
</dbReference>
<dbReference type="EMBL" id="JBEZFP010000014">
    <property type="protein sequence ID" value="MEU8133491.1"/>
    <property type="molecule type" value="Genomic_DNA"/>
</dbReference>
<evidence type="ECO:0000256" key="1">
    <source>
        <dbReference type="SAM" id="MobiDB-lite"/>
    </source>
</evidence>
<feature type="domain" description="Phospholipase D N-terminal" evidence="3">
    <location>
        <begin position="56"/>
        <end position="137"/>
    </location>
</feature>
<accession>A0ABV3DCS7</accession>
<protein>
    <submittedName>
        <fullName evidence="4">Alkaline phosphatase D family protein</fullName>
    </submittedName>
</protein>
<dbReference type="RefSeq" id="WP_358351058.1">
    <property type="nucleotide sequence ID" value="NZ_JBEZFP010000014.1"/>
</dbReference>
<gene>
    <name evidence="4" type="ORF">AB0C36_08290</name>
</gene>
<dbReference type="Proteomes" id="UP001551482">
    <property type="component" value="Unassembled WGS sequence"/>
</dbReference>
<dbReference type="Gene3D" id="2.60.40.380">
    <property type="entry name" value="Purple acid phosphatase-like, N-terminal"/>
    <property type="match status" value="1"/>
</dbReference>
<dbReference type="InterPro" id="IPR038607">
    <property type="entry name" value="PhoD-like_sf"/>
</dbReference>
<dbReference type="InterPro" id="IPR018946">
    <property type="entry name" value="PhoD-like_MPP"/>
</dbReference>
<feature type="domain" description="PhoD-like phosphatase metallophosphatase" evidence="2">
    <location>
        <begin position="163"/>
        <end position="504"/>
    </location>
</feature>
<evidence type="ECO:0000259" key="3">
    <source>
        <dbReference type="Pfam" id="PF16655"/>
    </source>
</evidence>
<dbReference type="InterPro" id="IPR006311">
    <property type="entry name" value="TAT_signal"/>
</dbReference>
<comment type="caution">
    <text evidence="4">The sequence shown here is derived from an EMBL/GenBank/DDBJ whole genome shotgun (WGS) entry which is preliminary data.</text>
</comment>
<dbReference type="PANTHER" id="PTHR43606">
    <property type="entry name" value="PHOSPHATASE, PUTATIVE (AFU_ORTHOLOGUE AFUA_6G08710)-RELATED"/>
    <property type="match status" value="1"/>
</dbReference>
<dbReference type="Gene3D" id="3.60.21.70">
    <property type="entry name" value="PhoD-like phosphatase"/>
    <property type="match status" value="1"/>
</dbReference>
<sequence>MTPAERNFDRRTLLRTGTAVGAGLAITPVVGAASAGAATSDSGPGLVLPGRPGLSHGVQSGDATADSAIVWGRADRPGRLVVEYSTRPDLRGAARVRGPWLTPENDLTGRVRLRGLPSGRRVHYRVHVEGERDAAGQAVVGSLVTAPHEHQRADVRFVWSGDTVGQGWGINPDIGGMTIFEQMRRLRPDFFLNSGDTVYSDGPLVESVALPDGRIWRNLTTPEKSKVAESLTEYRGQFAYNLLDANYRALAAEVAQVVQWDDHEVRNNWFPGQVIDDARYTEKRVDVLAARAKRAFHEWMPIGDDRIYRKLSYGRHLDVFVLDMRTYKDPNDSNRYADPERGLLGERQRRWLIEGLSQSRATWKVIAADLPLGLIVPDGANLEGVAQGDNGAPLGRELEFAEVLRTAQRRGVRGIVFLTADVHYTAAHHYDPSRAAFKDFDPFWEFVSGPLNAGAFGPNALDGTFGPKAEFVHAPPRANASPMEGFQHFGEVEIDGPSGDLTVRLRDGASTVLWSTTLRPKR</sequence>
<proteinExistence type="predicted"/>
<dbReference type="InterPro" id="IPR032093">
    <property type="entry name" value="PhoD_N"/>
</dbReference>
<organism evidence="4 5">
    <name type="scientific">Streptodolium elevatio</name>
    <dbReference type="NCBI Taxonomy" id="3157996"/>
    <lineage>
        <taxon>Bacteria</taxon>
        <taxon>Bacillati</taxon>
        <taxon>Actinomycetota</taxon>
        <taxon>Actinomycetes</taxon>
        <taxon>Kitasatosporales</taxon>
        <taxon>Streptomycetaceae</taxon>
        <taxon>Streptodolium</taxon>
    </lineage>
</organism>
<feature type="region of interest" description="Disordered" evidence="1">
    <location>
        <begin position="35"/>
        <end position="62"/>
    </location>
</feature>
<dbReference type="InterPro" id="IPR029052">
    <property type="entry name" value="Metallo-depent_PP-like"/>
</dbReference>
<name>A0ABV3DCS7_9ACTN</name>
<reference evidence="4 5" key="1">
    <citation type="submission" date="2024-06" db="EMBL/GenBank/DDBJ databases">
        <title>The Natural Products Discovery Center: Release of the First 8490 Sequenced Strains for Exploring Actinobacteria Biosynthetic Diversity.</title>
        <authorList>
            <person name="Kalkreuter E."/>
            <person name="Kautsar S.A."/>
            <person name="Yang D."/>
            <person name="Bader C.D."/>
            <person name="Teijaro C.N."/>
            <person name="Fluegel L."/>
            <person name="Davis C.M."/>
            <person name="Simpson J.R."/>
            <person name="Lauterbach L."/>
            <person name="Steele A.D."/>
            <person name="Gui C."/>
            <person name="Meng S."/>
            <person name="Li G."/>
            <person name="Viehrig K."/>
            <person name="Ye F."/>
            <person name="Su P."/>
            <person name="Kiefer A.F."/>
            <person name="Nichols A."/>
            <person name="Cepeda A.J."/>
            <person name="Yan W."/>
            <person name="Fan B."/>
            <person name="Jiang Y."/>
            <person name="Adhikari A."/>
            <person name="Zheng C.-J."/>
            <person name="Schuster L."/>
            <person name="Cowan T.M."/>
            <person name="Smanski M.J."/>
            <person name="Chevrette M.G."/>
            <person name="De Carvalho L.P.S."/>
            <person name="Shen B."/>
        </authorList>
    </citation>
    <scope>NUCLEOTIDE SEQUENCE [LARGE SCALE GENOMIC DNA]</scope>
    <source>
        <strain evidence="4 5">NPDC048946</strain>
    </source>
</reference>
<dbReference type="PANTHER" id="PTHR43606:SF1">
    <property type="entry name" value="PHOD-LIKE PHOSPHATASE METALLOPHOSPHATASE DOMAIN-CONTAINING PROTEIN"/>
    <property type="match status" value="1"/>
</dbReference>
<feature type="compositionally biased region" description="Low complexity" evidence="1">
    <location>
        <begin position="35"/>
        <end position="54"/>
    </location>
</feature>
<dbReference type="PROSITE" id="PS51318">
    <property type="entry name" value="TAT"/>
    <property type="match status" value="1"/>
</dbReference>
<evidence type="ECO:0000259" key="2">
    <source>
        <dbReference type="Pfam" id="PF09423"/>
    </source>
</evidence>
<dbReference type="Pfam" id="PF16655">
    <property type="entry name" value="PhoD_N"/>
    <property type="match status" value="1"/>
</dbReference>
<dbReference type="Pfam" id="PF09423">
    <property type="entry name" value="PhoD"/>
    <property type="match status" value="1"/>
</dbReference>
<evidence type="ECO:0000313" key="5">
    <source>
        <dbReference type="Proteomes" id="UP001551482"/>
    </source>
</evidence>